<sequence length="327" mass="36999">MSEEVVLEVKNLKKYFPAGKGHELHAVDDVSFQIHAGETLGLVGESGCGKTTCARTLIGMYQPTAGQVLYRGKDTAKLKGEELMQFRKEAQMVFQDPYASLDPRMTVSDIIAEGLDIHHMVSSKAERTKRIYELLEMVDLNAEHANRFIHEFSGGQRQRIGIARALAVNPKLLILDEPISALDVSIQAQVVNMLQRLQKELHLSYLFVAHDLSMVRHISDRVAVMYLGRIVELASSEELYSDPRHPYTQALMSAVPVPDPEAEAERRKKRIRLEGEVPSPIDPPEHCRFAGRCPFATDRCRKEEPQLKEHEPGHWTACFLEEAKEHR</sequence>
<dbReference type="SUPFAM" id="SSF52540">
    <property type="entry name" value="P-loop containing nucleoside triphosphate hydrolases"/>
    <property type="match status" value="1"/>
</dbReference>
<dbReference type="InterPro" id="IPR003439">
    <property type="entry name" value="ABC_transporter-like_ATP-bd"/>
</dbReference>
<evidence type="ECO:0000256" key="1">
    <source>
        <dbReference type="ARBA" id="ARBA00005417"/>
    </source>
</evidence>
<dbReference type="PANTHER" id="PTHR43776">
    <property type="entry name" value="TRANSPORT ATP-BINDING PROTEIN"/>
    <property type="match status" value="1"/>
</dbReference>
<evidence type="ECO:0000259" key="5">
    <source>
        <dbReference type="PROSITE" id="PS50893"/>
    </source>
</evidence>
<dbReference type="Gene3D" id="3.40.50.300">
    <property type="entry name" value="P-loop containing nucleotide triphosphate hydrolases"/>
    <property type="match status" value="1"/>
</dbReference>
<dbReference type="Pfam" id="PF00005">
    <property type="entry name" value="ABC_tran"/>
    <property type="match status" value="1"/>
</dbReference>
<dbReference type="InterPro" id="IPR027417">
    <property type="entry name" value="P-loop_NTPase"/>
</dbReference>
<dbReference type="PROSITE" id="PS00211">
    <property type="entry name" value="ABC_TRANSPORTER_1"/>
    <property type="match status" value="1"/>
</dbReference>
<comment type="similarity">
    <text evidence="1">Belongs to the ABC transporter superfamily.</text>
</comment>
<dbReference type="CDD" id="cd03257">
    <property type="entry name" value="ABC_NikE_OppD_transporters"/>
    <property type="match status" value="1"/>
</dbReference>
<proteinExistence type="inferred from homology"/>
<dbReference type="InterPro" id="IPR003593">
    <property type="entry name" value="AAA+_ATPase"/>
</dbReference>
<protein>
    <submittedName>
        <fullName evidence="6">ATP-binding cassette domain-containing protein</fullName>
    </submittedName>
</protein>
<dbReference type="GO" id="GO:0016887">
    <property type="term" value="F:ATP hydrolysis activity"/>
    <property type="evidence" value="ECO:0007669"/>
    <property type="project" value="InterPro"/>
</dbReference>
<name>A0A7X2NQ21_9FIRM</name>
<evidence type="ECO:0000256" key="4">
    <source>
        <dbReference type="ARBA" id="ARBA00022840"/>
    </source>
</evidence>
<feature type="domain" description="ABC transporter" evidence="5">
    <location>
        <begin position="7"/>
        <end position="252"/>
    </location>
</feature>
<evidence type="ECO:0000256" key="3">
    <source>
        <dbReference type="ARBA" id="ARBA00022741"/>
    </source>
</evidence>
<reference evidence="6 7" key="1">
    <citation type="submission" date="2019-08" db="EMBL/GenBank/DDBJ databases">
        <title>In-depth cultivation of the pig gut microbiome towards novel bacterial diversity and tailored functional studies.</title>
        <authorList>
            <person name="Wylensek D."/>
            <person name="Hitch T.C.A."/>
            <person name="Clavel T."/>
        </authorList>
    </citation>
    <scope>NUCLEOTIDE SEQUENCE [LARGE SCALE GENOMIC DNA]</scope>
    <source>
        <strain evidence="6 7">Oil+RF-744-GAM-WT-6</strain>
    </source>
</reference>
<comment type="caution">
    <text evidence="6">The sequence shown here is derived from an EMBL/GenBank/DDBJ whole genome shotgun (WGS) entry which is preliminary data.</text>
</comment>
<organism evidence="6 7">
    <name type="scientific">Stecheria intestinalis</name>
    <dbReference type="NCBI Taxonomy" id="2606630"/>
    <lineage>
        <taxon>Bacteria</taxon>
        <taxon>Bacillati</taxon>
        <taxon>Bacillota</taxon>
        <taxon>Erysipelotrichia</taxon>
        <taxon>Erysipelotrichales</taxon>
        <taxon>Erysipelotrichaceae</taxon>
        <taxon>Stecheria</taxon>
    </lineage>
</organism>
<evidence type="ECO:0000256" key="2">
    <source>
        <dbReference type="ARBA" id="ARBA00022448"/>
    </source>
</evidence>
<accession>A0A7X2NQ21</accession>
<dbReference type="RefSeq" id="WP_154502233.1">
    <property type="nucleotide sequence ID" value="NZ_VUMN01000001.1"/>
</dbReference>
<keyword evidence="2" id="KW-0813">Transport</keyword>
<evidence type="ECO:0000313" key="7">
    <source>
        <dbReference type="Proteomes" id="UP000461880"/>
    </source>
</evidence>
<evidence type="ECO:0000313" key="6">
    <source>
        <dbReference type="EMBL" id="MSS57475.1"/>
    </source>
</evidence>
<dbReference type="InterPro" id="IPR050319">
    <property type="entry name" value="ABC_transp_ATP-bind"/>
</dbReference>
<dbReference type="Pfam" id="PF08352">
    <property type="entry name" value="oligo_HPY"/>
    <property type="match status" value="1"/>
</dbReference>
<dbReference type="GO" id="GO:0055085">
    <property type="term" value="P:transmembrane transport"/>
    <property type="evidence" value="ECO:0007669"/>
    <property type="project" value="UniProtKB-ARBA"/>
</dbReference>
<dbReference type="FunFam" id="3.40.50.300:FF:000016">
    <property type="entry name" value="Oligopeptide ABC transporter ATP-binding component"/>
    <property type="match status" value="1"/>
</dbReference>
<dbReference type="InterPro" id="IPR017871">
    <property type="entry name" value="ABC_transporter-like_CS"/>
</dbReference>
<dbReference type="GO" id="GO:0015833">
    <property type="term" value="P:peptide transport"/>
    <property type="evidence" value="ECO:0007669"/>
    <property type="project" value="InterPro"/>
</dbReference>
<dbReference type="PANTHER" id="PTHR43776:SF7">
    <property type="entry name" value="D,D-DIPEPTIDE TRANSPORT ATP-BINDING PROTEIN DDPF-RELATED"/>
    <property type="match status" value="1"/>
</dbReference>
<keyword evidence="4 6" id="KW-0067">ATP-binding</keyword>
<dbReference type="InterPro" id="IPR013563">
    <property type="entry name" value="Oligopep_ABC_C"/>
</dbReference>
<dbReference type="EMBL" id="VUMN01000001">
    <property type="protein sequence ID" value="MSS57475.1"/>
    <property type="molecule type" value="Genomic_DNA"/>
</dbReference>
<dbReference type="AlphaFoldDB" id="A0A7X2NQ21"/>
<gene>
    <name evidence="6" type="ORF">FYJ51_00920</name>
</gene>
<dbReference type="NCBIfam" id="TIGR01727">
    <property type="entry name" value="oligo_HPY"/>
    <property type="match status" value="1"/>
</dbReference>
<dbReference type="SMART" id="SM00382">
    <property type="entry name" value="AAA"/>
    <property type="match status" value="1"/>
</dbReference>
<keyword evidence="3" id="KW-0547">Nucleotide-binding</keyword>
<dbReference type="Proteomes" id="UP000461880">
    <property type="component" value="Unassembled WGS sequence"/>
</dbReference>
<dbReference type="PROSITE" id="PS50893">
    <property type="entry name" value="ABC_TRANSPORTER_2"/>
    <property type="match status" value="1"/>
</dbReference>
<keyword evidence="7" id="KW-1185">Reference proteome</keyword>
<dbReference type="GO" id="GO:0005524">
    <property type="term" value="F:ATP binding"/>
    <property type="evidence" value="ECO:0007669"/>
    <property type="project" value="UniProtKB-KW"/>
</dbReference>